<dbReference type="Proteomes" id="UP001054801">
    <property type="component" value="Chromosome"/>
</dbReference>
<feature type="transmembrane region" description="Helical" evidence="9">
    <location>
        <begin position="6"/>
        <end position="25"/>
    </location>
</feature>
<keyword evidence="7 11" id="KW-0560">Oxidoreductase</keyword>
<dbReference type="PANTHER" id="PTHR30598">
    <property type="entry name" value="NITRATE REDUCTASE PRIVATE CHAPERONE, REDOX ENZYME MATURATION PROTEIN REMP FAMILY"/>
    <property type="match status" value="1"/>
</dbReference>
<feature type="transmembrane region" description="Helical" evidence="9">
    <location>
        <begin position="110"/>
        <end position="129"/>
    </location>
</feature>
<keyword evidence="12" id="KW-1185">Reference proteome</keyword>
<evidence type="ECO:0000256" key="8">
    <source>
        <dbReference type="ARBA" id="ARBA00023136"/>
    </source>
</evidence>
<dbReference type="InterPro" id="IPR051936">
    <property type="entry name" value="Heme-iron_electron_transfer"/>
</dbReference>
<dbReference type="Pfam" id="PF02665">
    <property type="entry name" value="Nitrate_red_gam"/>
    <property type="match status" value="1"/>
</dbReference>
<reference evidence="11" key="1">
    <citation type="journal article" date="2022" name="Microorganisms">
        <title>Two New Species of Filamentous Sulfur Bacteria of the Genus Thiothrix, Thiothrix winogradskyi sp. nov. and 'Candidatus Thiothrix sulfatifontis' sp. nov.</title>
        <authorList>
            <person name="Ravin N.V."/>
            <person name="Rossetti S."/>
            <person name="Beletsky A.V."/>
            <person name="Kadnikov V.V."/>
            <person name="Rudenko T.S."/>
            <person name="Smolyakov D.D."/>
            <person name="Moskvitina M.I."/>
            <person name="Gureeva M.V."/>
            <person name="Mardanov A.V."/>
            <person name="Grabovich M.Y."/>
        </authorList>
    </citation>
    <scope>NUCLEOTIDE SEQUENCE</scope>
    <source>
        <strain evidence="11">CT3</strain>
    </source>
</reference>
<dbReference type="EMBL" id="CP091244">
    <property type="protein sequence ID" value="UJS22576.1"/>
    <property type="molecule type" value="Genomic_DNA"/>
</dbReference>
<evidence type="ECO:0000313" key="11">
    <source>
        <dbReference type="EMBL" id="UJS22576.1"/>
    </source>
</evidence>
<feature type="transmembrane region" description="Helical" evidence="9">
    <location>
        <begin position="191"/>
        <end position="209"/>
    </location>
</feature>
<sequence length="256" mass="28924">MTFVSILYGLLFWAATLILIGGVAMKIRQYWNTPAPLKIPTTPAPVTQGGVVWRMFREVVFFQSLFRSNKTLWLFAFLFHISLWLVLIRHTRYFMEMGAVLTFLQPFGKYAGFTMVLGLAGLWARRFLVDRVRYISAPSDHLMLALLIAIGGSGLLMTFVTHTDVTQVKAFFGGLLTFGFFGDAGGLPADPIVLVHLLLVALLMIIFPISKLMHAPGIFFSPTRNQVDNPREKRHVSGWALELERQGKNYLDELKK</sequence>
<dbReference type="InterPro" id="IPR036197">
    <property type="entry name" value="NarG-like_sf"/>
</dbReference>
<evidence type="ECO:0000256" key="9">
    <source>
        <dbReference type="SAM" id="Phobius"/>
    </source>
</evidence>
<keyword evidence="8 9" id="KW-0472">Membrane</keyword>
<evidence type="ECO:0000256" key="6">
    <source>
        <dbReference type="ARBA" id="ARBA00022989"/>
    </source>
</evidence>
<evidence type="ECO:0000313" key="12">
    <source>
        <dbReference type="Proteomes" id="UP001054801"/>
    </source>
</evidence>
<name>A0ABY3ST55_9GAMM</name>
<dbReference type="PANTHER" id="PTHR30598:SF3">
    <property type="entry name" value="RESPIRATORY NITRATE REDUCTASE 1 GAMMA CHAIN"/>
    <property type="match status" value="1"/>
</dbReference>
<comment type="subcellular location">
    <subcellularLocation>
        <location evidence="1">Cell membrane</location>
        <topology evidence="1">Multi-pass membrane protein</topology>
    </subcellularLocation>
</comment>
<evidence type="ECO:0000256" key="1">
    <source>
        <dbReference type="ARBA" id="ARBA00004651"/>
    </source>
</evidence>
<keyword evidence="2" id="KW-0813">Transport</keyword>
<keyword evidence="6 9" id="KW-1133">Transmembrane helix</keyword>
<evidence type="ECO:0000256" key="2">
    <source>
        <dbReference type="ARBA" id="ARBA00022448"/>
    </source>
</evidence>
<evidence type="ECO:0000256" key="4">
    <source>
        <dbReference type="ARBA" id="ARBA00022692"/>
    </source>
</evidence>
<accession>A0ABY3ST55</accession>
<feature type="domain" description="NarG-like" evidence="10">
    <location>
        <begin position="64"/>
        <end position="215"/>
    </location>
</feature>
<feature type="transmembrane region" description="Helical" evidence="9">
    <location>
        <begin position="72"/>
        <end position="90"/>
    </location>
</feature>
<dbReference type="RefSeq" id="WP_236496260.1">
    <property type="nucleotide sequence ID" value="NZ_CP091244.1"/>
</dbReference>
<dbReference type="SUPFAM" id="SSF103501">
    <property type="entry name" value="Respiratory nitrate reductase 1 gamma chain"/>
    <property type="match status" value="1"/>
</dbReference>
<feature type="transmembrane region" description="Helical" evidence="9">
    <location>
        <begin position="141"/>
        <end position="160"/>
    </location>
</feature>
<keyword evidence="4 9" id="KW-0812">Transmembrane</keyword>
<keyword evidence="5" id="KW-0249">Electron transport</keyword>
<evidence type="ECO:0000256" key="3">
    <source>
        <dbReference type="ARBA" id="ARBA00022475"/>
    </source>
</evidence>
<evidence type="ECO:0000256" key="7">
    <source>
        <dbReference type="ARBA" id="ARBA00023002"/>
    </source>
</evidence>
<dbReference type="EC" id="1.7.99.4" evidence="11"/>
<dbReference type="GO" id="GO:0016491">
    <property type="term" value="F:oxidoreductase activity"/>
    <property type="evidence" value="ECO:0007669"/>
    <property type="project" value="UniProtKB-KW"/>
</dbReference>
<evidence type="ECO:0000256" key="5">
    <source>
        <dbReference type="ARBA" id="ARBA00022982"/>
    </source>
</evidence>
<gene>
    <name evidence="11" type="ORF">L2Y54_11520</name>
</gene>
<protein>
    <submittedName>
        <fullName evidence="11">Respiratory nitrate reductase subunit gamma</fullName>
        <ecNumber evidence="11">1.7.99.4</ecNumber>
    </submittedName>
</protein>
<dbReference type="Gene3D" id="1.20.950.20">
    <property type="entry name" value="Transmembrane di-heme cytochromes, Chain C"/>
    <property type="match status" value="1"/>
</dbReference>
<organism evidence="11 12">
    <name type="scientific">Thiothrix winogradskyi</name>
    <dbReference type="NCBI Taxonomy" id="96472"/>
    <lineage>
        <taxon>Bacteria</taxon>
        <taxon>Pseudomonadati</taxon>
        <taxon>Pseudomonadota</taxon>
        <taxon>Gammaproteobacteria</taxon>
        <taxon>Thiotrichales</taxon>
        <taxon>Thiotrichaceae</taxon>
        <taxon>Thiothrix</taxon>
    </lineage>
</organism>
<proteinExistence type="predicted"/>
<evidence type="ECO:0000259" key="10">
    <source>
        <dbReference type="Pfam" id="PF02665"/>
    </source>
</evidence>
<dbReference type="InterPro" id="IPR023234">
    <property type="entry name" value="NarG-like_domain"/>
</dbReference>
<keyword evidence="3" id="KW-1003">Cell membrane</keyword>